<proteinExistence type="predicted"/>
<evidence type="ECO:0000313" key="3">
    <source>
        <dbReference type="EMBL" id="BBC44091.1"/>
    </source>
</evidence>
<dbReference type="PANTHER" id="PTHR34222">
    <property type="entry name" value="GAG_PRE-INTEGRS DOMAIN-CONTAINING PROTEIN"/>
    <property type="match status" value="1"/>
</dbReference>
<reference evidence="3" key="1">
    <citation type="journal article" date="2019" name="BMC Plant Biol.">
        <title>Identification of candidate genes responsible for the susceptibility of apple (Malus x domestica Borkh.) to Alternaria blotch.</title>
        <authorList>
            <person name="Moriya S."/>
            <person name="Terakami S."/>
            <person name="Okada K."/>
            <person name="Shimizu T."/>
            <person name="Adachi Y."/>
            <person name="Katayose Y."/>
            <person name="Fujisawa H."/>
            <person name="Wu J."/>
            <person name="Kanamori H."/>
            <person name="Yamamoto T."/>
            <person name="Abe K."/>
        </authorList>
    </citation>
    <scope>NUCLEOTIDE SEQUENCE</scope>
</reference>
<dbReference type="InterPro" id="IPR029472">
    <property type="entry name" value="Copia-like_N"/>
</dbReference>
<dbReference type="Pfam" id="PF14244">
    <property type="entry name" value="Retrotran_gag_3"/>
    <property type="match status" value="1"/>
</dbReference>
<feature type="region of interest" description="Disordered" evidence="1">
    <location>
        <begin position="242"/>
        <end position="279"/>
    </location>
</feature>
<feature type="compositionally biased region" description="Polar residues" evidence="1">
    <location>
        <begin position="267"/>
        <end position="279"/>
    </location>
</feature>
<sequence length="293" mass="32555">MGDSKTTVSATVTQSDMSLHITPDKLDGSNYSSWSQSVRIYIIGKGKWSYVSGKKMAPAQADALSTAKDVWDAVTQTYSIEKDASKLYELRRQALATRQNGEPLSAYYGKLQQTWQEIDFLRPRKLKCADDIATRETEISEERLYDFLAGLDPHLDRVRSQVLTQTPLPSVRAAYALVNAEAEGSAMVAAPSQFPRGVSNSRLGVSKTTDTRKCTYCDKDKHTKDTCVKLHGYPDWWVQKKENQKKSIGGSPAHLTPTPSIPRVDQSAHSVPPTTASTSLVDTYSNESIDWSW</sequence>
<dbReference type="AlphaFoldDB" id="A0A4Y1QC99"/>
<evidence type="ECO:0000259" key="2">
    <source>
        <dbReference type="Pfam" id="PF14244"/>
    </source>
</evidence>
<evidence type="ECO:0000256" key="1">
    <source>
        <dbReference type="SAM" id="MobiDB-lite"/>
    </source>
</evidence>
<dbReference type="PANTHER" id="PTHR34222:SF79">
    <property type="entry name" value="RETROVIRUS-RELATED POL POLYPROTEIN FROM TRANSPOSON TNT 1-94"/>
    <property type="match status" value="1"/>
</dbReference>
<feature type="domain" description="Retrotransposon Copia-like N-terminal" evidence="2">
    <location>
        <begin position="17"/>
        <end position="59"/>
    </location>
</feature>
<name>A0A4Y1QC99_MALDO</name>
<accession>A0A4Y1QC99</accession>
<dbReference type="EMBL" id="LC360748">
    <property type="protein sequence ID" value="BBC44091.1"/>
    <property type="molecule type" value="Genomic_DNA"/>
</dbReference>
<protein>
    <submittedName>
        <fullName evidence="3">Predicted uncharacterized protein LOC110755101</fullName>
    </submittedName>
</protein>
<organism evidence="3">
    <name type="scientific">Malus domestica</name>
    <name type="common">Apple</name>
    <name type="synonym">Pyrus malus</name>
    <dbReference type="NCBI Taxonomy" id="3750"/>
    <lineage>
        <taxon>Eukaryota</taxon>
        <taxon>Viridiplantae</taxon>
        <taxon>Streptophyta</taxon>
        <taxon>Embryophyta</taxon>
        <taxon>Tracheophyta</taxon>
        <taxon>Spermatophyta</taxon>
        <taxon>Magnoliopsida</taxon>
        <taxon>eudicotyledons</taxon>
        <taxon>Gunneridae</taxon>
        <taxon>Pentapetalae</taxon>
        <taxon>rosids</taxon>
        <taxon>fabids</taxon>
        <taxon>Rosales</taxon>
        <taxon>Rosaceae</taxon>
        <taxon>Amygdaloideae</taxon>
        <taxon>Maleae</taxon>
        <taxon>Malus</taxon>
    </lineage>
</organism>